<dbReference type="GeneID" id="20089916"/>
<dbReference type="EMBL" id="KI913995">
    <property type="protein sequence ID" value="ETV93063.1"/>
    <property type="molecule type" value="Genomic_DNA"/>
</dbReference>
<evidence type="ECO:0000256" key="1">
    <source>
        <dbReference type="SAM" id="SignalP"/>
    </source>
</evidence>
<dbReference type="AlphaFoldDB" id="A0A024TG94"/>
<protein>
    <recommendedName>
        <fullName evidence="3">Secreted protein</fullName>
    </recommendedName>
</protein>
<name>A0A024TG94_9STRA</name>
<sequence>MRLASLASILCISNVRVTGTTYAARSILRARPDESENGCPDLDLWRRSLNAIPRDANGPRHCLANLNQLNESAATAQSVVADEPDVVVVVAELVLWHITAASLELPPTNETWELHA</sequence>
<accession>A0A024TG94</accession>
<gene>
    <name evidence="2" type="ORF">H310_12866</name>
</gene>
<keyword evidence="1" id="KW-0732">Signal</keyword>
<feature type="chain" id="PRO_5001537440" description="Secreted protein" evidence="1">
    <location>
        <begin position="20"/>
        <end position="116"/>
    </location>
</feature>
<dbReference type="RefSeq" id="XP_008878328.1">
    <property type="nucleotide sequence ID" value="XM_008880106.1"/>
</dbReference>
<proteinExistence type="predicted"/>
<evidence type="ECO:0008006" key="3">
    <source>
        <dbReference type="Google" id="ProtNLM"/>
    </source>
</evidence>
<organism evidence="2">
    <name type="scientific">Aphanomyces invadans</name>
    <dbReference type="NCBI Taxonomy" id="157072"/>
    <lineage>
        <taxon>Eukaryota</taxon>
        <taxon>Sar</taxon>
        <taxon>Stramenopiles</taxon>
        <taxon>Oomycota</taxon>
        <taxon>Saprolegniomycetes</taxon>
        <taxon>Saprolegniales</taxon>
        <taxon>Verrucalvaceae</taxon>
        <taxon>Aphanomyces</taxon>
    </lineage>
</organism>
<dbReference type="VEuPathDB" id="FungiDB:H310_12866"/>
<feature type="signal peptide" evidence="1">
    <location>
        <begin position="1"/>
        <end position="19"/>
    </location>
</feature>
<evidence type="ECO:0000313" key="2">
    <source>
        <dbReference type="EMBL" id="ETV93063.1"/>
    </source>
</evidence>
<reference evidence="2" key="1">
    <citation type="submission" date="2013-12" db="EMBL/GenBank/DDBJ databases">
        <title>The Genome Sequence of Aphanomyces invadans NJM9701.</title>
        <authorList>
            <consortium name="The Broad Institute Genomics Platform"/>
            <person name="Russ C."/>
            <person name="Tyler B."/>
            <person name="van West P."/>
            <person name="Dieguez-Uribeondo J."/>
            <person name="Young S.K."/>
            <person name="Zeng Q."/>
            <person name="Gargeya S."/>
            <person name="Fitzgerald M."/>
            <person name="Abouelleil A."/>
            <person name="Alvarado L."/>
            <person name="Chapman S.B."/>
            <person name="Gainer-Dewar J."/>
            <person name="Goldberg J."/>
            <person name="Griggs A."/>
            <person name="Gujja S."/>
            <person name="Hansen M."/>
            <person name="Howarth C."/>
            <person name="Imamovic A."/>
            <person name="Ireland A."/>
            <person name="Larimer J."/>
            <person name="McCowan C."/>
            <person name="Murphy C."/>
            <person name="Pearson M."/>
            <person name="Poon T.W."/>
            <person name="Priest M."/>
            <person name="Roberts A."/>
            <person name="Saif S."/>
            <person name="Shea T."/>
            <person name="Sykes S."/>
            <person name="Wortman J."/>
            <person name="Nusbaum C."/>
            <person name="Birren B."/>
        </authorList>
    </citation>
    <scope>NUCLEOTIDE SEQUENCE [LARGE SCALE GENOMIC DNA]</scope>
    <source>
        <strain evidence="2">NJM9701</strain>
    </source>
</reference>